<name>A0ACB0J053_TRIPR</name>
<evidence type="ECO:0000313" key="2">
    <source>
        <dbReference type="Proteomes" id="UP001177021"/>
    </source>
</evidence>
<organism evidence="1 2">
    <name type="scientific">Trifolium pratense</name>
    <name type="common">Red clover</name>
    <dbReference type="NCBI Taxonomy" id="57577"/>
    <lineage>
        <taxon>Eukaryota</taxon>
        <taxon>Viridiplantae</taxon>
        <taxon>Streptophyta</taxon>
        <taxon>Embryophyta</taxon>
        <taxon>Tracheophyta</taxon>
        <taxon>Spermatophyta</taxon>
        <taxon>Magnoliopsida</taxon>
        <taxon>eudicotyledons</taxon>
        <taxon>Gunneridae</taxon>
        <taxon>Pentapetalae</taxon>
        <taxon>rosids</taxon>
        <taxon>fabids</taxon>
        <taxon>Fabales</taxon>
        <taxon>Fabaceae</taxon>
        <taxon>Papilionoideae</taxon>
        <taxon>50 kb inversion clade</taxon>
        <taxon>NPAAA clade</taxon>
        <taxon>Hologalegina</taxon>
        <taxon>IRL clade</taxon>
        <taxon>Trifolieae</taxon>
        <taxon>Trifolium</taxon>
    </lineage>
</organism>
<comment type="caution">
    <text evidence="1">The sequence shown here is derived from an EMBL/GenBank/DDBJ whole genome shotgun (WGS) entry which is preliminary data.</text>
</comment>
<keyword evidence="2" id="KW-1185">Reference proteome</keyword>
<proteinExistence type="predicted"/>
<reference evidence="1" key="1">
    <citation type="submission" date="2023-10" db="EMBL/GenBank/DDBJ databases">
        <authorList>
            <person name="Rodriguez Cubillos JULIANA M."/>
            <person name="De Vega J."/>
        </authorList>
    </citation>
    <scope>NUCLEOTIDE SEQUENCE</scope>
</reference>
<sequence>MKREAQNLLQKVDEKSEKCTVGCPILDRNLNGGIPTKSITEVVGESGSGKTQICLQLVLSAQLPPSHGGLNGSSLYIYTEYPFPIRRLKQLSLSLLSSHPNHLLSSSDPLSRIILRGISSAENFVELLPDIELCLRYWKSRLLPIRVIVVDSIAALFRSEFGNCCFDLKRRSSLFFKISGGLKLLAERFGLVVVVTNQVVDFIEGNESVRIGNFSELCSSGRRVCPALGISWANCVNSRIFLSKDQTGIKITRFSSLLFAPHLPLSSSQFVITEKGLFGVENV</sequence>
<evidence type="ECO:0000313" key="1">
    <source>
        <dbReference type="EMBL" id="CAJ2637453.1"/>
    </source>
</evidence>
<dbReference type="EMBL" id="CASHSV030000013">
    <property type="protein sequence ID" value="CAJ2637453.1"/>
    <property type="molecule type" value="Genomic_DNA"/>
</dbReference>
<accession>A0ACB0J053</accession>
<dbReference type="Proteomes" id="UP001177021">
    <property type="component" value="Unassembled WGS sequence"/>
</dbReference>
<gene>
    <name evidence="1" type="ORF">MILVUS5_LOCUS7806</name>
</gene>
<protein>
    <submittedName>
        <fullName evidence="1">Uncharacterized protein</fullName>
    </submittedName>
</protein>